<evidence type="ECO:0008006" key="3">
    <source>
        <dbReference type="Google" id="ProtNLM"/>
    </source>
</evidence>
<keyword evidence="2" id="KW-1185">Reference proteome</keyword>
<dbReference type="AlphaFoldDB" id="A0A171AE65"/>
<dbReference type="RefSeq" id="WP_153802554.1">
    <property type="nucleotide sequence ID" value="NZ_BDCR01000004.1"/>
</dbReference>
<accession>A0A171AE65</accession>
<reference evidence="2" key="2">
    <citation type="journal article" date="2017" name="Genome Announc.">
        <title>Draft genome sequence of Paludibacter jiangxiensis NM7(T), a propionate-producing fermentative bacterium.</title>
        <authorList>
            <person name="Qiu Y.-L."/>
            <person name="Tourlousse D.M."/>
            <person name="Matsuura N."/>
            <person name="Ohashi A."/>
            <person name="Sekiguchi Y."/>
        </authorList>
    </citation>
    <scope>NUCLEOTIDE SEQUENCE [LARGE SCALE GENOMIC DNA]</scope>
    <source>
        <strain evidence="2">NM7</strain>
    </source>
</reference>
<evidence type="ECO:0000313" key="2">
    <source>
        <dbReference type="Proteomes" id="UP000076586"/>
    </source>
</evidence>
<dbReference type="EMBL" id="BDCR01000004">
    <property type="protein sequence ID" value="GAT63588.1"/>
    <property type="molecule type" value="Genomic_DNA"/>
</dbReference>
<name>A0A171AE65_9BACT</name>
<organism evidence="1 2">
    <name type="scientific">Paludibacter jiangxiensis</name>
    <dbReference type="NCBI Taxonomy" id="681398"/>
    <lineage>
        <taxon>Bacteria</taxon>
        <taxon>Pseudomonadati</taxon>
        <taxon>Bacteroidota</taxon>
        <taxon>Bacteroidia</taxon>
        <taxon>Bacteroidales</taxon>
        <taxon>Paludibacteraceae</taxon>
        <taxon>Paludibacter</taxon>
    </lineage>
</organism>
<reference evidence="2" key="1">
    <citation type="submission" date="2016-04" db="EMBL/GenBank/DDBJ databases">
        <title>Draft genome sequence of Paludibacter jiangxiensis strain NM7.</title>
        <authorList>
            <person name="Qiu Y."/>
            <person name="Matsuura N."/>
            <person name="Ohashi A."/>
            <person name="Tourlousse M.D."/>
            <person name="Sekiguchi Y."/>
        </authorList>
    </citation>
    <scope>NUCLEOTIDE SEQUENCE [LARGE SCALE GENOMIC DNA]</scope>
    <source>
        <strain evidence="2">NM7</strain>
    </source>
</reference>
<evidence type="ECO:0000313" key="1">
    <source>
        <dbReference type="EMBL" id="GAT63588.1"/>
    </source>
</evidence>
<dbReference type="OrthoDB" id="883668at2"/>
<proteinExistence type="predicted"/>
<sequence length="188" mass="22274">MRRLLIIGILIFTTMYGKASQQDETVCRQIVVDFYKWYSQKLSSNNASEFQPKFAQDENGYTTLDFTAYVKNLKRMKCSDSFINREIESYTLCIENLKKIKYREIEDKLPDLSDYENIKCDFFNIHRWTMSMENFSGVEIKKTTVQKDKSVVYGIIYEDTPDKKYYYGNVVVTLLKIGNIWMIDDIKI</sequence>
<protein>
    <recommendedName>
        <fullName evidence="3">DUF3828 domain-containing protein</fullName>
    </recommendedName>
</protein>
<dbReference type="Proteomes" id="UP000076586">
    <property type="component" value="Unassembled WGS sequence"/>
</dbReference>
<comment type="caution">
    <text evidence="1">The sequence shown here is derived from an EMBL/GenBank/DDBJ whole genome shotgun (WGS) entry which is preliminary data.</text>
</comment>
<gene>
    <name evidence="1" type="ORF">PJIAN_4127</name>
</gene>